<protein>
    <submittedName>
        <fullName evidence="4">CBS domain-containing protein</fullName>
    </submittedName>
</protein>
<dbReference type="InterPro" id="IPR000644">
    <property type="entry name" value="CBS_dom"/>
</dbReference>
<dbReference type="InterPro" id="IPR044729">
    <property type="entry name" value="CBS_bac"/>
</dbReference>
<sequence length="138" mass="15467">MDSIQVKDYMTYQPVTFTPDMPLTAALAKLLKANRPGGPVIDKQEHVIGFISEQDLLDKMVKASYFCQDSHLVSDCMHTEVLTVEPDMSIIELADLMQVGKPKVYPVVHNQKLVGLISRTEVLKAVEKNLVNCFKHPV</sequence>
<dbReference type="Gene3D" id="3.10.580.10">
    <property type="entry name" value="CBS-domain"/>
    <property type="match status" value="1"/>
</dbReference>
<dbReference type="PROSITE" id="PS51371">
    <property type="entry name" value="CBS"/>
    <property type="match status" value="2"/>
</dbReference>
<dbReference type="SUPFAM" id="SSF54631">
    <property type="entry name" value="CBS-domain pair"/>
    <property type="match status" value="1"/>
</dbReference>
<dbReference type="RefSeq" id="WP_068714221.1">
    <property type="nucleotide sequence ID" value="NZ_AP014635.1"/>
</dbReference>
<dbReference type="PANTHER" id="PTHR43080">
    <property type="entry name" value="CBS DOMAIN-CONTAINING PROTEIN CBSX3, MITOCHONDRIAL"/>
    <property type="match status" value="1"/>
</dbReference>
<evidence type="ECO:0000313" key="4">
    <source>
        <dbReference type="EMBL" id="MCA2018311.1"/>
    </source>
</evidence>
<dbReference type="PANTHER" id="PTHR43080:SF2">
    <property type="entry name" value="CBS DOMAIN-CONTAINING PROTEIN"/>
    <property type="match status" value="1"/>
</dbReference>
<comment type="caution">
    <text evidence="4">The sequence shown here is derived from an EMBL/GenBank/DDBJ whole genome shotgun (WGS) entry which is preliminary data.</text>
</comment>
<evidence type="ECO:0000256" key="1">
    <source>
        <dbReference type="ARBA" id="ARBA00023122"/>
    </source>
</evidence>
<keyword evidence="1 2" id="KW-0129">CBS domain</keyword>
<evidence type="ECO:0000259" key="3">
    <source>
        <dbReference type="PROSITE" id="PS51371"/>
    </source>
</evidence>
<feature type="domain" description="CBS" evidence="3">
    <location>
        <begin position="77"/>
        <end position="132"/>
    </location>
</feature>
<accession>A0ABS7YRL9</accession>
<evidence type="ECO:0000256" key="2">
    <source>
        <dbReference type="PROSITE-ProRule" id="PRU00703"/>
    </source>
</evidence>
<reference evidence="5" key="1">
    <citation type="submission" date="2023-07" db="EMBL/GenBank/DDBJ databases">
        <title>Molecular identification of indigenous halophilic bacteria isolated from red sea cost, biodegradation of synthetic dyes and assessment of degraded metabolite toxicity.</title>
        <authorList>
            <person name="Chaieb K."/>
            <person name="Altayb H.N."/>
        </authorList>
    </citation>
    <scope>NUCLEOTIDE SEQUENCE [LARGE SCALE GENOMIC DNA]</scope>
    <source>
        <strain evidence="5">K20</strain>
    </source>
</reference>
<dbReference type="CDD" id="cd04629">
    <property type="entry name" value="CBS_pair_bac"/>
    <property type="match status" value="1"/>
</dbReference>
<feature type="domain" description="CBS" evidence="3">
    <location>
        <begin position="10"/>
        <end position="70"/>
    </location>
</feature>
<dbReference type="SMART" id="SM00116">
    <property type="entry name" value="CBS"/>
    <property type="match status" value="2"/>
</dbReference>
<dbReference type="InterPro" id="IPR046342">
    <property type="entry name" value="CBS_dom_sf"/>
</dbReference>
<dbReference type="InterPro" id="IPR051257">
    <property type="entry name" value="Diverse_CBS-Domain"/>
</dbReference>
<evidence type="ECO:0000313" key="5">
    <source>
        <dbReference type="Proteomes" id="UP001199044"/>
    </source>
</evidence>
<gene>
    <name evidence="4" type="ORF">LDJ79_19490</name>
</gene>
<dbReference type="Pfam" id="PF00571">
    <property type="entry name" value="CBS"/>
    <property type="match status" value="2"/>
</dbReference>
<name>A0ABS7YRL9_9VIBR</name>
<organism evidence="4 5">
    <name type="scientific">Vibrio tritonius</name>
    <dbReference type="NCBI Taxonomy" id="1435069"/>
    <lineage>
        <taxon>Bacteria</taxon>
        <taxon>Pseudomonadati</taxon>
        <taxon>Pseudomonadota</taxon>
        <taxon>Gammaproteobacteria</taxon>
        <taxon>Vibrionales</taxon>
        <taxon>Vibrionaceae</taxon>
        <taxon>Vibrio</taxon>
    </lineage>
</organism>
<dbReference type="EMBL" id="JAIWIU010000162">
    <property type="protein sequence ID" value="MCA2018311.1"/>
    <property type="molecule type" value="Genomic_DNA"/>
</dbReference>
<proteinExistence type="predicted"/>
<dbReference type="Proteomes" id="UP001199044">
    <property type="component" value="Unassembled WGS sequence"/>
</dbReference>
<keyword evidence="5" id="KW-1185">Reference proteome</keyword>